<reference evidence="2 3" key="2">
    <citation type="journal article" date="2008" name="Nature">
        <title>The Phaeodactylum genome reveals the evolutionary history of diatom genomes.</title>
        <authorList>
            <person name="Bowler C."/>
            <person name="Allen A.E."/>
            <person name="Badger J.H."/>
            <person name="Grimwood J."/>
            <person name="Jabbari K."/>
            <person name="Kuo A."/>
            <person name="Maheswari U."/>
            <person name="Martens C."/>
            <person name="Maumus F."/>
            <person name="Otillar R.P."/>
            <person name="Rayko E."/>
            <person name="Salamov A."/>
            <person name="Vandepoele K."/>
            <person name="Beszteri B."/>
            <person name="Gruber A."/>
            <person name="Heijde M."/>
            <person name="Katinka M."/>
            <person name="Mock T."/>
            <person name="Valentin K."/>
            <person name="Verret F."/>
            <person name="Berges J.A."/>
            <person name="Brownlee C."/>
            <person name="Cadoret J.P."/>
            <person name="Chiovitti A."/>
            <person name="Choi C.J."/>
            <person name="Coesel S."/>
            <person name="De Martino A."/>
            <person name="Detter J.C."/>
            <person name="Durkin C."/>
            <person name="Falciatore A."/>
            <person name="Fournet J."/>
            <person name="Haruta M."/>
            <person name="Huysman M.J."/>
            <person name="Jenkins B.D."/>
            <person name="Jiroutova K."/>
            <person name="Jorgensen R.E."/>
            <person name="Joubert Y."/>
            <person name="Kaplan A."/>
            <person name="Kroger N."/>
            <person name="Kroth P.G."/>
            <person name="La Roche J."/>
            <person name="Lindquist E."/>
            <person name="Lommer M."/>
            <person name="Martin-Jezequel V."/>
            <person name="Lopez P.J."/>
            <person name="Lucas S."/>
            <person name="Mangogna M."/>
            <person name="McGinnis K."/>
            <person name="Medlin L.K."/>
            <person name="Montsant A."/>
            <person name="Oudot-Le Secq M.P."/>
            <person name="Napoli C."/>
            <person name="Obornik M."/>
            <person name="Parker M.S."/>
            <person name="Petit J.L."/>
            <person name="Porcel B.M."/>
            <person name="Poulsen N."/>
            <person name="Robison M."/>
            <person name="Rychlewski L."/>
            <person name="Rynearson T.A."/>
            <person name="Schmutz J."/>
            <person name="Shapiro H."/>
            <person name="Siaut M."/>
            <person name="Stanley M."/>
            <person name="Sussman M.R."/>
            <person name="Taylor A.R."/>
            <person name="Vardi A."/>
            <person name="von Dassow P."/>
            <person name="Vyverman W."/>
            <person name="Willis A."/>
            <person name="Wyrwicz L.S."/>
            <person name="Rokhsar D.S."/>
            <person name="Weissenbach J."/>
            <person name="Armbrust E.V."/>
            <person name="Green B.R."/>
            <person name="Van de Peer Y."/>
            <person name="Grigoriev I.V."/>
        </authorList>
    </citation>
    <scope>NUCLEOTIDE SEQUENCE [LARGE SCALE GENOMIC DNA]</scope>
    <source>
        <strain evidence="2 3">CCMP1335</strain>
    </source>
</reference>
<organism evidence="2 3">
    <name type="scientific">Thalassiosira pseudonana</name>
    <name type="common">Marine diatom</name>
    <name type="synonym">Cyclotella nana</name>
    <dbReference type="NCBI Taxonomy" id="35128"/>
    <lineage>
        <taxon>Eukaryota</taxon>
        <taxon>Sar</taxon>
        <taxon>Stramenopiles</taxon>
        <taxon>Ochrophyta</taxon>
        <taxon>Bacillariophyta</taxon>
        <taxon>Coscinodiscophyceae</taxon>
        <taxon>Thalassiosirophycidae</taxon>
        <taxon>Thalassiosirales</taxon>
        <taxon>Thalassiosiraceae</taxon>
        <taxon>Thalassiosira</taxon>
    </lineage>
</organism>
<gene>
    <name evidence="2" type="ORF">THAPSDRAFT_9438</name>
</gene>
<dbReference type="Proteomes" id="UP000001449">
    <property type="component" value="Chromosome 13"/>
</dbReference>
<feature type="transmembrane region" description="Helical" evidence="1">
    <location>
        <begin position="106"/>
        <end position="129"/>
    </location>
</feature>
<evidence type="ECO:0000256" key="1">
    <source>
        <dbReference type="SAM" id="Phobius"/>
    </source>
</evidence>
<dbReference type="AlphaFoldDB" id="B8CBB8"/>
<keyword evidence="1" id="KW-0472">Membrane</keyword>
<protein>
    <submittedName>
        <fullName evidence="2">Uncharacterized protein</fullName>
    </submittedName>
</protein>
<sequence>MLSSRRSLLAALWSVVGLLTISSFIIATIFAVVSNKYEDDNEQGGDEYNVQQSAIGVSSRAMVFAAIWTAVLSGIIVIYGTVILGIQLPGKYYACCPANVHRLTPLSLGAFGGSLVMFANLTLVCAILFGEFEIRDFTFDARDQTEQNNTNSGRVVDQTSFAFSIMCIFFTIMYASFSVLVFSFSNSLLEESVADARDAALSPRKTEEQNHAPGFLGGDRFGVSRSYGKNINNIEVL</sequence>
<keyword evidence="3" id="KW-1185">Reference proteome</keyword>
<dbReference type="EMBL" id="CM000648">
    <property type="protein sequence ID" value="EED89290.1"/>
    <property type="molecule type" value="Genomic_DNA"/>
</dbReference>
<proteinExistence type="predicted"/>
<dbReference type="PaxDb" id="35128-Thaps9438"/>
<keyword evidence="1" id="KW-1133">Transmembrane helix</keyword>
<dbReference type="HOGENOM" id="CLU_1172734_0_0_1"/>
<dbReference type="InParanoid" id="B8CBB8"/>
<reference evidence="2 3" key="1">
    <citation type="journal article" date="2004" name="Science">
        <title>The genome of the diatom Thalassiosira pseudonana: ecology, evolution, and metabolism.</title>
        <authorList>
            <person name="Armbrust E.V."/>
            <person name="Berges J.A."/>
            <person name="Bowler C."/>
            <person name="Green B.R."/>
            <person name="Martinez D."/>
            <person name="Putnam N.H."/>
            <person name="Zhou S."/>
            <person name="Allen A.E."/>
            <person name="Apt K.E."/>
            <person name="Bechner M."/>
            <person name="Brzezinski M.A."/>
            <person name="Chaal B.K."/>
            <person name="Chiovitti A."/>
            <person name="Davis A.K."/>
            <person name="Demarest M.S."/>
            <person name="Detter J.C."/>
            <person name="Glavina T."/>
            <person name="Goodstein D."/>
            <person name="Hadi M.Z."/>
            <person name="Hellsten U."/>
            <person name="Hildebrand M."/>
            <person name="Jenkins B.D."/>
            <person name="Jurka J."/>
            <person name="Kapitonov V.V."/>
            <person name="Kroger N."/>
            <person name="Lau W.W."/>
            <person name="Lane T.W."/>
            <person name="Larimer F.W."/>
            <person name="Lippmeier J.C."/>
            <person name="Lucas S."/>
            <person name="Medina M."/>
            <person name="Montsant A."/>
            <person name="Obornik M."/>
            <person name="Parker M.S."/>
            <person name="Palenik B."/>
            <person name="Pazour G.J."/>
            <person name="Richardson P.M."/>
            <person name="Rynearson T.A."/>
            <person name="Saito M.A."/>
            <person name="Schwartz D.C."/>
            <person name="Thamatrakoln K."/>
            <person name="Valentin K."/>
            <person name="Vardi A."/>
            <person name="Wilkerson F.P."/>
            <person name="Rokhsar D.S."/>
        </authorList>
    </citation>
    <scope>NUCLEOTIDE SEQUENCE [LARGE SCALE GENOMIC DNA]</scope>
    <source>
        <strain evidence="2 3">CCMP1335</strain>
    </source>
</reference>
<feature type="transmembrane region" description="Helical" evidence="1">
    <location>
        <begin position="161"/>
        <end position="182"/>
    </location>
</feature>
<evidence type="ECO:0000313" key="2">
    <source>
        <dbReference type="EMBL" id="EED89290.1"/>
    </source>
</evidence>
<dbReference type="OMA" id="FAFSIMC"/>
<name>B8CBB8_THAPS</name>
<accession>B8CBB8</accession>
<dbReference type="KEGG" id="tps:THAPSDRAFT_9438"/>
<dbReference type="GeneID" id="7453030"/>
<evidence type="ECO:0000313" key="3">
    <source>
        <dbReference type="Proteomes" id="UP000001449"/>
    </source>
</evidence>
<feature type="transmembrane region" description="Helical" evidence="1">
    <location>
        <begin position="61"/>
        <end position="86"/>
    </location>
</feature>
<dbReference type="RefSeq" id="XP_002293554.1">
    <property type="nucleotide sequence ID" value="XM_002293518.1"/>
</dbReference>
<dbReference type="eggNOG" id="ENOG502SR2D">
    <property type="taxonomic scope" value="Eukaryota"/>
</dbReference>
<keyword evidence="1" id="KW-0812">Transmembrane</keyword>